<feature type="domain" description="AMP-binding enzyme C-terminal" evidence="6">
    <location>
        <begin position="461"/>
        <end position="539"/>
    </location>
</feature>
<dbReference type="PROSITE" id="PS00455">
    <property type="entry name" value="AMP_BINDING"/>
    <property type="match status" value="1"/>
</dbReference>
<dbReference type="PANTHER" id="PTHR43605">
    <property type="entry name" value="ACYL-COENZYME A SYNTHETASE"/>
    <property type="match status" value="1"/>
</dbReference>
<reference evidence="7 8" key="1">
    <citation type="submission" date="2012-04" db="EMBL/GenBank/DDBJ databases">
        <title>The Genome Sequence of Afipia clevelandensis ATCC 49720.</title>
        <authorList>
            <consortium name="The Broad Institute Genome Sequencing Platform"/>
            <person name="Earl A."/>
            <person name="Ward D."/>
            <person name="Feldgarden M."/>
            <person name="Gevers D."/>
            <person name="Huys G."/>
            <person name="Walker B."/>
            <person name="Young S.K."/>
            <person name="Zeng Q."/>
            <person name="Gargeya S."/>
            <person name="Fitzgerald M."/>
            <person name="Haas B."/>
            <person name="Abouelleil A."/>
            <person name="Alvarado L."/>
            <person name="Arachchi H.M."/>
            <person name="Berlin A."/>
            <person name="Chapman S.B."/>
            <person name="Goldberg J."/>
            <person name="Griggs A."/>
            <person name="Gujja S."/>
            <person name="Hansen M."/>
            <person name="Howarth C."/>
            <person name="Imamovic A."/>
            <person name="Larimer J."/>
            <person name="McCowen C."/>
            <person name="Montmayeur A."/>
            <person name="Murphy C."/>
            <person name="Neiman D."/>
            <person name="Pearson M."/>
            <person name="Priest M."/>
            <person name="Roberts A."/>
            <person name="Saif S."/>
            <person name="Shea T."/>
            <person name="Sisk P."/>
            <person name="Sykes S."/>
            <person name="Wortman J."/>
            <person name="Nusbaum C."/>
            <person name="Birren B."/>
        </authorList>
    </citation>
    <scope>NUCLEOTIDE SEQUENCE [LARGE SCALE GENOMIC DNA]</scope>
    <source>
        <strain evidence="7 8">ATCC 49720</strain>
    </source>
</reference>
<dbReference type="InterPro" id="IPR000873">
    <property type="entry name" value="AMP-dep_synth/lig_dom"/>
</dbReference>
<dbReference type="AlphaFoldDB" id="K8NXV6"/>
<dbReference type="HOGENOM" id="CLU_000022_59_10_5"/>
<evidence type="ECO:0000259" key="5">
    <source>
        <dbReference type="Pfam" id="PF00501"/>
    </source>
</evidence>
<keyword evidence="3" id="KW-0547">Nucleotide-binding</keyword>
<evidence type="ECO:0000256" key="2">
    <source>
        <dbReference type="ARBA" id="ARBA00022598"/>
    </source>
</evidence>
<gene>
    <name evidence="7" type="ORF">HMPREF9696_02439</name>
</gene>
<dbReference type="FunFam" id="3.30.300.30:FF:000005">
    <property type="entry name" value="Acyl-coenzyme A synthetase ACSM5, mitochondrial"/>
    <property type="match status" value="1"/>
</dbReference>
<evidence type="ECO:0008006" key="9">
    <source>
        <dbReference type="Google" id="ProtNLM"/>
    </source>
</evidence>
<dbReference type="CDD" id="cd05971">
    <property type="entry name" value="MACS_like_3"/>
    <property type="match status" value="1"/>
</dbReference>
<dbReference type="EMBL" id="AGWY01000011">
    <property type="protein sequence ID" value="EKS35167.1"/>
    <property type="molecule type" value="Genomic_DNA"/>
</dbReference>
<proteinExistence type="inferred from homology"/>
<dbReference type="GO" id="GO:0004321">
    <property type="term" value="F:fatty-acyl-CoA synthase activity"/>
    <property type="evidence" value="ECO:0007669"/>
    <property type="project" value="TreeGrafter"/>
</dbReference>
<dbReference type="GO" id="GO:0005524">
    <property type="term" value="F:ATP binding"/>
    <property type="evidence" value="ECO:0007669"/>
    <property type="project" value="UniProtKB-KW"/>
</dbReference>
<evidence type="ECO:0000256" key="1">
    <source>
        <dbReference type="ARBA" id="ARBA00006432"/>
    </source>
</evidence>
<dbReference type="Pfam" id="PF00501">
    <property type="entry name" value="AMP-binding"/>
    <property type="match status" value="1"/>
</dbReference>
<dbReference type="GO" id="GO:0006633">
    <property type="term" value="P:fatty acid biosynthetic process"/>
    <property type="evidence" value="ECO:0007669"/>
    <property type="project" value="TreeGrafter"/>
</dbReference>
<keyword evidence="2" id="KW-0436">Ligase</keyword>
<dbReference type="SUPFAM" id="SSF56801">
    <property type="entry name" value="Acetyl-CoA synthetase-like"/>
    <property type="match status" value="1"/>
</dbReference>
<accession>K8NXV6</accession>
<organism evidence="7 8">
    <name type="scientific">Afipia clevelandensis ATCC 49720</name>
    <dbReference type="NCBI Taxonomy" id="883079"/>
    <lineage>
        <taxon>Bacteria</taxon>
        <taxon>Pseudomonadati</taxon>
        <taxon>Pseudomonadota</taxon>
        <taxon>Alphaproteobacteria</taxon>
        <taxon>Hyphomicrobiales</taxon>
        <taxon>Nitrobacteraceae</taxon>
        <taxon>Afipia</taxon>
    </lineage>
</organism>
<evidence type="ECO:0000313" key="7">
    <source>
        <dbReference type="EMBL" id="EKS35167.1"/>
    </source>
</evidence>
<dbReference type="GO" id="GO:0016405">
    <property type="term" value="F:CoA-ligase activity"/>
    <property type="evidence" value="ECO:0007669"/>
    <property type="project" value="UniProtKB-ARBA"/>
</dbReference>
<dbReference type="InterPro" id="IPR025110">
    <property type="entry name" value="AMP-bd_C"/>
</dbReference>
<dbReference type="PATRIC" id="fig|883079.3.peg.2484"/>
<evidence type="ECO:0000313" key="8">
    <source>
        <dbReference type="Proteomes" id="UP000001095"/>
    </source>
</evidence>
<evidence type="ECO:0000256" key="4">
    <source>
        <dbReference type="ARBA" id="ARBA00022840"/>
    </source>
</evidence>
<dbReference type="InterPro" id="IPR042099">
    <property type="entry name" value="ANL_N_sf"/>
</dbReference>
<comment type="caution">
    <text evidence="7">The sequence shown here is derived from an EMBL/GenBank/DDBJ whole genome shotgun (WGS) entry which is preliminary data.</text>
</comment>
<comment type="similarity">
    <text evidence="1">Belongs to the ATP-dependent AMP-binding enzyme family.</text>
</comment>
<dbReference type="GO" id="GO:0015645">
    <property type="term" value="F:fatty acid ligase activity"/>
    <property type="evidence" value="ECO:0007669"/>
    <property type="project" value="TreeGrafter"/>
</dbReference>
<dbReference type="InterPro" id="IPR045851">
    <property type="entry name" value="AMP-bd_C_sf"/>
</dbReference>
<protein>
    <recommendedName>
        <fullName evidence="9">AMP-dependent synthetase/ligase domain-containing protein</fullName>
    </recommendedName>
</protein>
<dbReference type="PANTHER" id="PTHR43605:SF10">
    <property type="entry name" value="ACYL-COA SYNTHETASE MEDIUM CHAIN FAMILY MEMBER 3"/>
    <property type="match status" value="1"/>
</dbReference>
<dbReference type="Proteomes" id="UP000001095">
    <property type="component" value="Unassembled WGS sequence"/>
</dbReference>
<dbReference type="Gene3D" id="3.40.50.12780">
    <property type="entry name" value="N-terminal domain of ligase-like"/>
    <property type="match status" value="1"/>
</dbReference>
<keyword evidence="8" id="KW-1185">Reference proteome</keyword>
<sequence>MLQRQRKASKASAMLPQADTYDDLYKSFRWDIPARFNIATACCDRYADGSGRLALIYVDEDGSTQKLSFDEISGLSKSFANVLKADGLKRGDRVAVFLSQSVELPIAHLAAFRSGMISVPLFTLFGEDALEYRLSNSGAKAVITDEGGWEKLSKIRDRLPHLQDIYITSGTIHAGAKSFWQSIEDAPEDFQTVDTSPDDPAIIIYTSGTTGNPKGALHAHRVLLGHLPNVEMAHDFLPKPGDLMWTPADWAWIGGLFDALFPAWYHGVPMLGYRAKKFEPQAAMQLMADHGVRNVFLPPTALKLMRQANVKHPGVRLRSIFSGGESLGAELIEWVRSTFGVDVHEIYGQTECNLVLANNSNLFPIRPGSMGKPTPGFDVRIVNDQGEEQPRNTRGIVGVRVPNPVTMIEYWQNPEATAKKYANSFLLTGDLGVQDDDGYFWYVSREDDVITSAGYRIGPAEIEHTLMKHPAVAMSAVVGIPDPIRTEAIKAWIVLRPGFVPSDELAKEIQDFVKVQLAAHEYPRHIQFAESLPMTATGKVLRRELRGLG</sequence>
<dbReference type="FunFam" id="3.40.50.12780:FF:000063">
    <property type="entry name" value="Acetyl-coenzyme A synthetase"/>
    <property type="match status" value="1"/>
</dbReference>
<evidence type="ECO:0000259" key="6">
    <source>
        <dbReference type="Pfam" id="PF13193"/>
    </source>
</evidence>
<dbReference type="InterPro" id="IPR051087">
    <property type="entry name" value="Mitochondrial_ACSM"/>
</dbReference>
<keyword evidence="4" id="KW-0067">ATP-binding</keyword>
<dbReference type="InterPro" id="IPR020845">
    <property type="entry name" value="AMP-binding_CS"/>
</dbReference>
<feature type="domain" description="AMP-dependent synthetase/ligase" evidence="5">
    <location>
        <begin position="51"/>
        <end position="411"/>
    </location>
</feature>
<dbReference type="InterPro" id="IPR049515">
    <property type="entry name" value="MACS_put"/>
</dbReference>
<dbReference type="Pfam" id="PF13193">
    <property type="entry name" value="AMP-binding_C"/>
    <property type="match status" value="1"/>
</dbReference>
<dbReference type="GO" id="GO:0006637">
    <property type="term" value="P:acyl-CoA metabolic process"/>
    <property type="evidence" value="ECO:0007669"/>
    <property type="project" value="TreeGrafter"/>
</dbReference>
<dbReference type="OrthoDB" id="9803968at2"/>
<name>K8NXV6_9BRAD</name>
<dbReference type="Gene3D" id="3.30.300.30">
    <property type="match status" value="1"/>
</dbReference>
<evidence type="ECO:0000256" key="3">
    <source>
        <dbReference type="ARBA" id="ARBA00022741"/>
    </source>
</evidence>